<dbReference type="InterPro" id="IPR003439">
    <property type="entry name" value="ABC_transporter-like_ATP-bd"/>
</dbReference>
<organism evidence="6 7">
    <name type="scientific">Bifidobacterium miconis</name>
    <dbReference type="NCBI Taxonomy" id="2834435"/>
    <lineage>
        <taxon>Bacteria</taxon>
        <taxon>Bacillati</taxon>
        <taxon>Actinomycetota</taxon>
        <taxon>Actinomycetes</taxon>
        <taxon>Bifidobacteriales</taxon>
        <taxon>Bifidobacteriaceae</taxon>
        <taxon>Bifidobacterium</taxon>
    </lineage>
</organism>
<evidence type="ECO:0000313" key="6">
    <source>
        <dbReference type="EMBL" id="MBW3092063.1"/>
    </source>
</evidence>
<keyword evidence="4 6" id="KW-0067">ATP-binding</keyword>
<dbReference type="InterPro" id="IPR003593">
    <property type="entry name" value="AAA+_ATPase"/>
</dbReference>
<reference evidence="6 7" key="1">
    <citation type="submission" date="2021-05" db="EMBL/GenBank/DDBJ databases">
        <title>Phylogenetic classification of ten novel species belonging to the genus Bifidobacterium comprising B. colchicus sp. nov., B. abeli sp. nov., B. bicoloris sp. nov., B. guerezis sp. nov., B. rosaliae sp. nov., B. santillanensis sp. nov., B. argentati sp. nov., B. amazzoni sp. nov., B. pluviali sp. nov., and B. pinnaculum sp. nov.</title>
        <authorList>
            <person name="Lugli G.A."/>
            <person name="Ruiz Garcia L."/>
            <person name="Margolles A."/>
            <person name="Ventura M."/>
        </authorList>
    </citation>
    <scope>NUCLEOTIDE SEQUENCE [LARGE SCALE GENOMIC DNA]</scope>
    <source>
        <strain evidence="6 7">82T10</strain>
    </source>
</reference>
<gene>
    <name evidence="6" type="ORF">KIH79_03655</name>
</gene>
<feature type="domain" description="ABC transporter" evidence="5">
    <location>
        <begin position="23"/>
        <end position="261"/>
    </location>
</feature>
<proteinExistence type="inferred from homology"/>
<evidence type="ECO:0000256" key="2">
    <source>
        <dbReference type="ARBA" id="ARBA00022448"/>
    </source>
</evidence>
<keyword evidence="2" id="KW-0813">Transport</keyword>
<sequence>MMVDTTSQNATATSQNTRKGEGLILNNVTVQYRTAGVTSTALHGINMSVHPGEVVGLVGESGCGKSTTAKAICGLVPVTDGEVRYEGVAVDPLGFRKRPKTLQRIQMVFQNPYASLNPRRKIKAQLEDARAINEGTAPSVDELLDLVELPRESANLYPRQFSGGQRQRIAIARAMATGPSLLIGDEPIASLDASLQSKVAMLMKKVTRESGAAMLFISHDLSVVRLIVDRLYVMHEGRIVEEGETEEVWNHPKNRYTQRLLASIPIPDGSGTLPTVLE</sequence>
<keyword evidence="7" id="KW-1185">Reference proteome</keyword>
<dbReference type="InterPro" id="IPR050319">
    <property type="entry name" value="ABC_transp_ATP-bind"/>
</dbReference>
<comment type="similarity">
    <text evidence="1">Belongs to the ABC transporter superfamily.</text>
</comment>
<dbReference type="PANTHER" id="PTHR43776:SF7">
    <property type="entry name" value="D,D-DIPEPTIDE TRANSPORT ATP-BINDING PROTEIN DDPF-RELATED"/>
    <property type="match status" value="1"/>
</dbReference>
<dbReference type="InterPro" id="IPR017871">
    <property type="entry name" value="ABC_transporter-like_CS"/>
</dbReference>
<keyword evidence="3" id="KW-0547">Nucleotide-binding</keyword>
<accession>A0ABS6WDF4</accession>
<dbReference type="EMBL" id="JAHBBH010000006">
    <property type="protein sequence ID" value="MBW3092063.1"/>
    <property type="molecule type" value="Genomic_DNA"/>
</dbReference>
<evidence type="ECO:0000256" key="1">
    <source>
        <dbReference type="ARBA" id="ARBA00005417"/>
    </source>
</evidence>
<dbReference type="RefSeq" id="WP_219058161.1">
    <property type="nucleotide sequence ID" value="NZ_JAHBBH010000006.1"/>
</dbReference>
<dbReference type="CDD" id="cd03257">
    <property type="entry name" value="ABC_NikE_OppD_transporters"/>
    <property type="match status" value="1"/>
</dbReference>
<evidence type="ECO:0000256" key="3">
    <source>
        <dbReference type="ARBA" id="ARBA00022741"/>
    </source>
</evidence>
<protein>
    <submittedName>
        <fullName evidence="6">ABC transporter ATP-binding protein</fullName>
    </submittedName>
</protein>
<comment type="caution">
    <text evidence="6">The sequence shown here is derived from an EMBL/GenBank/DDBJ whole genome shotgun (WGS) entry which is preliminary data.</text>
</comment>
<dbReference type="PROSITE" id="PS50893">
    <property type="entry name" value="ABC_TRANSPORTER_2"/>
    <property type="match status" value="1"/>
</dbReference>
<evidence type="ECO:0000259" key="5">
    <source>
        <dbReference type="PROSITE" id="PS50893"/>
    </source>
</evidence>
<dbReference type="Proteomes" id="UP000700815">
    <property type="component" value="Unassembled WGS sequence"/>
</dbReference>
<dbReference type="SMART" id="SM00382">
    <property type="entry name" value="AAA"/>
    <property type="match status" value="1"/>
</dbReference>
<dbReference type="PROSITE" id="PS00211">
    <property type="entry name" value="ABC_TRANSPORTER_1"/>
    <property type="match status" value="1"/>
</dbReference>
<dbReference type="GO" id="GO:0005524">
    <property type="term" value="F:ATP binding"/>
    <property type="evidence" value="ECO:0007669"/>
    <property type="project" value="UniProtKB-KW"/>
</dbReference>
<evidence type="ECO:0000313" key="7">
    <source>
        <dbReference type="Proteomes" id="UP000700815"/>
    </source>
</evidence>
<dbReference type="PANTHER" id="PTHR43776">
    <property type="entry name" value="TRANSPORT ATP-BINDING PROTEIN"/>
    <property type="match status" value="1"/>
</dbReference>
<evidence type="ECO:0000256" key="4">
    <source>
        <dbReference type="ARBA" id="ARBA00022840"/>
    </source>
</evidence>
<name>A0ABS6WDF4_9BIFI</name>
<dbReference type="Pfam" id="PF00005">
    <property type="entry name" value="ABC_tran"/>
    <property type="match status" value="1"/>
</dbReference>